<feature type="region of interest" description="Disordered" evidence="2">
    <location>
        <begin position="141"/>
        <end position="164"/>
    </location>
</feature>
<evidence type="ECO:0000313" key="4">
    <source>
        <dbReference type="Proteomes" id="UP001229346"/>
    </source>
</evidence>
<organism evidence="3 4">
    <name type="scientific">Paenibacillus harenae</name>
    <dbReference type="NCBI Taxonomy" id="306543"/>
    <lineage>
        <taxon>Bacteria</taxon>
        <taxon>Bacillati</taxon>
        <taxon>Bacillota</taxon>
        <taxon>Bacilli</taxon>
        <taxon>Bacillales</taxon>
        <taxon>Paenibacillaceae</taxon>
        <taxon>Paenibacillus</taxon>
    </lineage>
</organism>
<dbReference type="GO" id="GO:0017057">
    <property type="term" value="F:6-phosphogluconolactonase activity"/>
    <property type="evidence" value="ECO:0007669"/>
    <property type="project" value="UniProtKB-EC"/>
</dbReference>
<proteinExistence type="inferred from homology"/>
<dbReference type="Pfam" id="PF10282">
    <property type="entry name" value="Lactonase"/>
    <property type="match status" value="1"/>
</dbReference>
<gene>
    <name evidence="3" type="ORF">J2T15_000749</name>
</gene>
<protein>
    <submittedName>
        <fullName evidence="3">6-phosphogluconolactonase</fullName>
        <ecNumber evidence="3">3.1.1.31</ecNumber>
    </submittedName>
</protein>
<comment type="similarity">
    <text evidence="1">Belongs to the cycloisomerase 2 family.</text>
</comment>
<keyword evidence="3" id="KW-0378">Hydrolase</keyword>
<dbReference type="Proteomes" id="UP001229346">
    <property type="component" value="Unassembled WGS sequence"/>
</dbReference>
<dbReference type="EMBL" id="JAUSSU010000002">
    <property type="protein sequence ID" value="MDQ0111316.1"/>
    <property type="molecule type" value="Genomic_DNA"/>
</dbReference>
<dbReference type="InterPro" id="IPR050282">
    <property type="entry name" value="Cycloisomerase_2"/>
</dbReference>
<keyword evidence="4" id="KW-1185">Reference proteome</keyword>
<accession>A0ABT9TVC8</accession>
<dbReference type="InterPro" id="IPR011048">
    <property type="entry name" value="Haem_d1_sf"/>
</dbReference>
<dbReference type="RefSeq" id="WP_307201195.1">
    <property type="nucleotide sequence ID" value="NZ_JAUSSU010000002.1"/>
</dbReference>
<dbReference type="InterPro" id="IPR015943">
    <property type="entry name" value="WD40/YVTN_repeat-like_dom_sf"/>
</dbReference>
<evidence type="ECO:0000256" key="1">
    <source>
        <dbReference type="ARBA" id="ARBA00005564"/>
    </source>
</evidence>
<comment type="caution">
    <text evidence="3">The sequence shown here is derived from an EMBL/GenBank/DDBJ whole genome shotgun (WGS) entry which is preliminary data.</text>
</comment>
<dbReference type="InterPro" id="IPR019405">
    <property type="entry name" value="Lactonase_7-beta_prop"/>
</dbReference>
<dbReference type="PANTHER" id="PTHR30344">
    <property type="entry name" value="6-PHOSPHOGLUCONOLACTONASE-RELATED"/>
    <property type="match status" value="1"/>
</dbReference>
<name>A0ABT9TVC8_PAEHA</name>
<dbReference type="EC" id="3.1.1.31" evidence="3"/>
<dbReference type="SUPFAM" id="SSF51004">
    <property type="entry name" value="C-terminal (heme d1) domain of cytochrome cd1-nitrite reductase"/>
    <property type="match status" value="1"/>
</dbReference>
<reference evidence="3 4" key="1">
    <citation type="submission" date="2023-07" db="EMBL/GenBank/DDBJ databases">
        <title>Sorghum-associated microbial communities from plants grown in Nebraska, USA.</title>
        <authorList>
            <person name="Schachtman D."/>
        </authorList>
    </citation>
    <scope>NUCLEOTIDE SEQUENCE [LARGE SCALE GENOMIC DNA]</scope>
    <source>
        <strain evidence="3 4">CC482</strain>
    </source>
</reference>
<dbReference type="PANTHER" id="PTHR30344:SF1">
    <property type="entry name" value="6-PHOSPHOGLUCONOLACTONASE"/>
    <property type="match status" value="1"/>
</dbReference>
<evidence type="ECO:0000256" key="2">
    <source>
        <dbReference type="SAM" id="MobiDB-lite"/>
    </source>
</evidence>
<evidence type="ECO:0000313" key="3">
    <source>
        <dbReference type="EMBL" id="MDQ0111316.1"/>
    </source>
</evidence>
<sequence>MSAEQQRLLVFAGSYSEAEESGVYVYAFDEEAGQLMLLNDYEGLKNPTFVQVDAEHNRLYSISETTTEDGRKVGEAAAYAIDGAAGKLTLLNRAITVDSTTCHIQLDASKRFATVTSYHGGMIGLHAIKEDGRIGEKLDVAQHSGSSVHPERQDRPHPHSSFYSPDGNYLLVQDLGLDKIFTYTVDKQAGKLNRVAEVSLHPGAGPRHLTFHPSGSFAYVINEVDSTVTAFAFDAASGQLSTIETVSTLPEGFEGDNSCAEIAISKDGKFVYGSNRGHDSIVVYAVDEQAGKLTTIQHISVQGGHPRHFALTPNGRYLLVANRDTNNIATFAVDEASGKLTFTGQSVTVSKPVCVQPVYITL</sequence>
<dbReference type="Gene3D" id="2.130.10.10">
    <property type="entry name" value="YVTN repeat-like/Quinoprotein amine dehydrogenase"/>
    <property type="match status" value="1"/>
</dbReference>